<dbReference type="InterPro" id="IPR003100">
    <property type="entry name" value="PAZ_dom"/>
</dbReference>
<comment type="function">
    <text evidence="3">Probably involved in the RNA silencing pathway. May bind to short RNAs such as microRNAs (miRNAs) or short interfering RNAs (siRNAs), and represses the translation of mRNAs which are complementary to them.</text>
</comment>
<dbReference type="Gene3D" id="3.30.420.10">
    <property type="entry name" value="Ribonuclease H-like superfamily/Ribonuclease H"/>
    <property type="match status" value="1"/>
</dbReference>
<evidence type="ECO:0000313" key="7">
    <source>
        <dbReference type="Proteomes" id="UP000324897"/>
    </source>
</evidence>
<evidence type="ECO:0000313" key="6">
    <source>
        <dbReference type="EMBL" id="TVU22665.1"/>
    </source>
</evidence>
<dbReference type="SMART" id="SM01163">
    <property type="entry name" value="DUF1785"/>
    <property type="match status" value="1"/>
</dbReference>
<dbReference type="OrthoDB" id="10252740at2759"/>
<dbReference type="EMBL" id="RWGY01000026">
    <property type="protein sequence ID" value="TVU22665.1"/>
    <property type="molecule type" value="Genomic_DNA"/>
</dbReference>
<dbReference type="InterPro" id="IPR032474">
    <property type="entry name" value="Argonaute_N"/>
</dbReference>
<comment type="similarity">
    <text evidence="1">Belongs to the argonaute family. Ago subfamily.</text>
</comment>
<dbReference type="Pfam" id="PF02170">
    <property type="entry name" value="PAZ"/>
    <property type="match status" value="1"/>
</dbReference>
<dbReference type="GO" id="GO:0031047">
    <property type="term" value="P:regulatory ncRNA-mediated gene silencing"/>
    <property type="evidence" value="ECO:0007669"/>
    <property type="project" value="UniProtKB-KW"/>
</dbReference>
<proteinExistence type="inferred from homology"/>
<dbReference type="InterPro" id="IPR012337">
    <property type="entry name" value="RNaseH-like_sf"/>
</dbReference>
<accession>A0A5J9UFY9</accession>
<dbReference type="InterPro" id="IPR014811">
    <property type="entry name" value="ArgoL1"/>
</dbReference>
<reference evidence="6 7" key="1">
    <citation type="journal article" date="2019" name="Sci. Rep.">
        <title>A high-quality genome of Eragrostis curvula grass provides insights into Poaceae evolution and supports new strategies to enhance forage quality.</title>
        <authorList>
            <person name="Carballo J."/>
            <person name="Santos B.A.C.M."/>
            <person name="Zappacosta D."/>
            <person name="Garbus I."/>
            <person name="Selva J.P."/>
            <person name="Gallo C.A."/>
            <person name="Diaz A."/>
            <person name="Albertini E."/>
            <person name="Caccamo M."/>
            <person name="Echenique V."/>
        </authorList>
    </citation>
    <scope>NUCLEOTIDE SEQUENCE [LARGE SCALE GENOMIC DNA]</scope>
    <source>
        <strain evidence="7">cv. Victoria</strain>
        <tissue evidence="6">Leaf</tissue>
    </source>
</reference>
<evidence type="ECO:0000259" key="4">
    <source>
        <dbReference type="PROSITE" id="PS50821"/>
    </source>
</evidence>
<evidence type="ECO:0000256" key="2">
    <source>
        <dbReference type="ARBA" id="ARBA00023158"/>
    </source>
</evidence>
<evidence type="ECO:0000256" key="3">
    <source>
        <dbReference type="ARBA" id="ARBA00056927"/>
    </source>
</evidence>
<dbReference type="CDD" id="cd02846">
    <property type="entry name" value="PAZ_argonaute_like"/>
    <property type="match status" value="1"/>
</dbReference>
<dbReference type="Gene3D" id="2.170.260.10">
    <property type="entry name" value="paz domain"/>
    <property type="match status" value="1"/>
</dbReference>
<dbReference type="InterPro" id="IPR045246">
    <property type="entry name" value="Piwi_ago-like"/>
</dbReference>
<dbReference type="Gene3D" id="3.40.50.2300">
    <property type="match status" value="1"/>
</dbReference>
<dbReference type="Proteomes" id="UP000324897">
    <property type="component" value="Unassembled WGS sequence"/>
</dbReference>
<dbReference type="Pfam" id="PF08699">
    <property type="entry name" value="ArgoL1"/>
    <property type="match status" value="1"/>
</dbReference>
<dbReference type="GO" id="GO:0003723">
    <property type="term" value="F:RNA binding"/>
    <property type="evidence" value="ECO:0007669"/>
    <property type="project" value="InterPro"/>
</dbReference>
<dbReference type="Pfam" id="PF16486">
    <property type="entry name" value="ArgoN"/>
    <property type="match status" value="1"/>
</dbReference>
<dbReference type="AlphaFoldDB" id="A0A5J9UFY9"/>
<dbReference type="CDD" id="cd04657">
    <property type="entry name" value="Piwi_ago-like"/>
    <property type="match status" value="1"/>
</dbReference>
<feature type="domain" description="Piwi" evidence="5">
    <location>
        <begin position="524"/>
        <end position="836"/>
    </location>
</feature>
<gene>
    <name evidence="6" type="ORF">EJB05_32380</name>
</gene>
<dbReference type="InterPro" id="IPR036397">
    <property type="entry name" value="RNaseH_sf"/>
</dbReference>
<dbReference type="InterPro" id="IPR032472">
    <property type="entry name" value="ArgoL2"/>
</dbReference>
<organism evidence="6 7">
    <name type="scientific">Eragrostis curvula</name>
    <name type="common">weeping love grass</name>
    <dbReference type="NCBI Taxonomy" id="38414"/>
    <lineage>
        <taxon>Eukaryota</taxon>
        <taxon>Viridiplantae</taxon>
        <taxon>Streptophyta</taxon>
        <taxon>Embryophyta</taxon>
        <taxon>Tracheophyta</taxon>
        <taxon>Spermatophyta</taxon>
        <taxon>Magnoliopsida</taxon>
        <taxon>Liliopsida</taxon>
        <taxon>Poales</taxon>
        <taxon>Poaceae</taxon>
        <taxon>PACMAD clade</taxon>
        <taxon>Chloridoideae</taxon>
        <taxon>Eragrostideae</taxon>
        <taxon>Eragrostidinae</taxon>
        <taxon>Eragrostis</taxon>
    </lineage>
</organism>
<dbReference type="FunFam" id="2.170.260.10:FF:000008">
    <property type="entry name" value="Protein argonaute 7"/>
    <property type="match status" value="1"/>
</dbReference>
<evidence type="ECO:0008006" key="8">
    <source>
        <dbReference type="Google" id="ProtNLM"/>
    </source>
</evidence>
<dbReference type="PROSITE" id="PS50822">
    <property type="entry name" value="PIWI"/>
    <property type="match status" value="1"/>
</dbReference>
<dbReference type="PROSITE" id="PS50821">
    <property type="entry name" value="PAZ"/>
    <property type="match status" value="1"/>
</dbReference>
<dbReference type="SUPFAM" id="SSF53098">
    <property type="entry name" value="Ribonuclease H-like"/>
    <property type="match status" value="1"/>
</dbReference>
<dbReference type="Pfam" id="PF16488">
    <property type="entry name" value="ArgoL2"/>
    <property type="match status" value="1"/>
</dbReference>
<evidence type="ECO:0000259" key="5">
    <source>
        <dbReference type="PROSITE" id="PS50822"/>
    </source>
</evidence>
<dbReference type="SMART" id="SM00950">
    <property type="entry name" value="Piwi"/>
    <property type="match status" value="1"/>
</dbReference>
<feature type="domain" description="PAZ" evidence="4">
    <location>
        <begin position="244"/>
        <end position="355"/>
    </location>
</feature>
<comment type="caution">
    <text evidence="6">The sequence shown here is derived from an EMBL/GenBank/DDBJ whole genome shotgun (WGS) entry which is preliminary data.</text>
</comment>
<dbReference type="PANTHER" id="PTHR22891">
    <property type="entry name" value="EUKARYOTIC TRANSLATION INITIATION FACTOR 2C"/>
    <property type="match status" value="1"/>
</dbReference>
<dbReference type="FunFam" id="3.30.420.10:FF:000091">
    <property type="entry name" value="Protein argonaute 3"/>
    <property type="match status" value="1"/>
</dbReference>
<dbReference type="InterPro" id="IPR003165">
    <property type="entry name" value="Piwi"/>
</dbReference>
<dbReference type="Gramene" id="TVU22665">
    <property type="protein sequence ID" value="TVU22665"/>
    <property type="gene ID" value="EJB05_32380"/>
</dbReference>
<keyword evidence="2" id="KW-0943">RNA-mediated gene silencing</keyword>
<dbReference type="SUPFAM" id="SSF101690">
    <property type="entry name" value="PAZ domain"/>
    <property type="match status" value="1"/>
</dbReference>
<protein>
    <recommendedName>
        <fullName evidence="8">Piwi domain-containing protein</fullName>
    </recommendedName>
</protein>
<name>A0A5J9UFY9_9POAL</name>
<keyword evidence="7" id="KW-1185">Reference proteome</keyword>
<dbReference type="InterPro" id="IPR036085">
    <property type="entry name" value="PAZ_dom_sf"/>
</dbReference>
<sequence length="876" mass="98697">MEFNSSKGDPRGFKFCQRLPISRPGVGRKGRQIRLRTNHFLTSVGNTDATFYRYHVNLTYEDDQPVDKKVIRWKVMDKLHEAYDYDIANMNFAYDGYDSLFTFGALQNVINEFLVAVEDASSDNFRTATSRTSGRNGGLKFFKVKVSFAGRVPMRAISKVLRGQGSDNCQEALRVLDIILRQNYVKQGCLLVRQSFFRNNPTDFYELGGGIMCCQGYHSSFQPTQNGLSLNVDVSTTMIVQPGPVIDFLLSNQNISDSCGIDWSEAKRALKNLRIKTTHTNSEFRITGLSENSCHEQMFPLEQTNGNGSVEITVYDYYLQHRGIDLRESANFPCLIVGRRNRPIYIPIELCHLVSLQRYTKALTVLQRSSLIQNSRQDPSRRKLVLSDLQYSDYNSDDMLKKCGISIDSEFAQVDGRILQTPKLKAGGDQDIFVNNGRWNFNNYSLIQAFELKKWTVVNFSAACDARDLARRIIHCGNAKGMQIDREDAVIEERHEIRREAAQTRVDAMFQQISSRFPHQWPAFLLCVLPEKKTCDIYGPWKRKCLAEHGIVTQCLSPPRNMNDQYLTNVLLKINAKLGGLNSLLQTEINCSIPLVSRAPTIIFGMAVSHGSPGSDVPSVAAVVSSLGWPLVSQYRASVCTQMPEQNIIGSLFKPEGNADCGIVRELMEDFRSHVKHLPEQIIIFRAGVNEGQFTQVLNIELAHIIEACKSIKDNWSPTFTVIVAQKSHHTRFFLPRGSRDDNDVANAPAGTVVDKGVCHPRNYDFYMCPHAGINGTTRPTHYHVLHDEIGFTPDELQELVHSLSYVYQRSTSAISVVAPVYYAKLAAAQARQFVRFDDMSDTDMSDTASSASGEGAPALKLPRLHERVRSSMFFC</sequence>
<evidence type="ECO:0000256" key="1">
    <source>
        <dbReference type="ARBA" id="ARBA00008201"/>
    </source>
</evidence>
<dbReference type="Pfam" id="PF02171">
    <property type="entry name" value="Piwi"/>
    <property type="match status" value="1"/>
</dbReference>
<dbReference type="SMART" id="SM00949">
    <property type="entry name" value="PAZ"/>
    <property type="match status" value="1"/>
</dbReference>